<dbReference type="EMBL" id="CM042890">
    <property type="protein sequence ID" value="KAI4312984.1"/>
    <property type="molecule type" value="Genomic_DNA"/>
</dbReference>
<comment type="caution">
    <text evidence="1">The sequence shown here is derived from an EMBL/GenBank/DDBJ whole genome shotgun (WGS) entry which is preliminary data.</text>
</comment>
<organism evidence="1 2">
    <name type="scientific">Melastoma candidum</name>
    <dbReference type="NCBI Taxonomy" id="119954"/>
    <lineage>
        <taxon>Eukaryota</taxon>
        <taxon>Viridiplantae</taxon>
        <taxon>Streptophyta</taxon>
        <taxon>Embryophyta</taxon>
        <taxon>Tracheophyta</taxon>
        <taxon>Spermatophyta</taxon>
        <taxon>Magnoliopsida</taxon>
        <taxon>eudicotyledons</taxon>
        <taxon>Gunneridae</taxon>
        <taxon>Pentapetalae</taxon>
        <taxon>rosids</taxon>
        <taxon>malvids</taxon>
        <taxon>Myrtales</taxon>
        <taxon>Melastomataceae</taxon>
        <taxon>Melastomatoideae</taxon>
        <taxon>Melastomateae</taxon>
        <taxon>Melastoma</taxon>
    </lineage>
</organism>
<reference evidence="2" key="1">
    <citation type="journal article" date="2023" name="Front. Plant Sci.">
        <title>Chromosomal-level genome assembly of Melastoma candidum provides insights into trichome evolution.</title>
        <authorList>
            <person name="Zhong Y."/>
            <person name="Wu W."/>
            <person name="Sun C."/>
            <person name="Zou P."/>
            <person name="Liu Y."/>
            <person name="Dai S."/>
            <person name="Zhou R."/>
        </authorList>
    </citation>
    <scope>NUCLEOTIDE SEQUENCE [LARGE SCALE GENOMIC DNA]</scope>
</reference>
<protein>
    <submittedName>
        <fullName evidence="1">Uncharacterized protein</fullName>
    </submittedName>
</protein>
<evidence type="ECO:0000313" key="2">
    <source>
        <dbReference type="Proteomes" id="UP001057402"/>
    </source>
</evidence>
<proteinExistence type="predicted"/>
<sequence>MGLIKIGASFLVYSDSIAAGNMIASITIDIGIAKRRIATTTMLVFSGLLFREAFSYQVTLSVEAMEM</sequence>
<name>A0ACB9LNW9_9MYRT</name>
<gene>
    <name evidence="1" type="ORF">MLD38_037766</name>
</gene>
<accession>A0ACB9LNW9</accession>
<keyword evidence="2" id="KW-1185">Reference proteome</keyword>
<dbReference type="Proteomes" id="UP001057402">
    <property type="component" value="Chromosome 11"/>
</dbReference>
<evidence type="ECO:0000313" key="1">
    <source>
        <dbReference type="EMBL" id="KAI4312984.1"/>
    </source>
</evidence>